<sequence>THCQRLENLSRYLVPDISQSANASVDDRKAVFFLTHEVLGSVLSTLNVSLPSSYKKPANLSTTYGDLHNVLPAGLKAADVAVAKFFAADGVAQAFWSQPIRSDEEVLLDEASSRYSPGSAGRGWVSLEVILIRLNQTLAGPGAQFGMVANVSDQEGRFGNIGFDIAVCVERLDPYVVEVDQGLNSVRSASIVRQADDLTLDDGQRRSSLASAVTTSNLSSKGKYAAYILAHESARNALIKDNGRDHSWVPNPTLMSVSSGAGGGPTGYGVLDPLRLADMLANVDSFLILPYLVGSGKVEARSYDLIQIARASCVVHMLNIVVGVVIGCCLLGVLLVPRLPSGLRRRTTSPISWLTVYRSLRIGGLPVEDALFDESSPSTTPDRKNPARFFASFHHPPHDSSRLSATTSSGGAGQADIEQTAQRNHPHPPRSVDRQTLVVGGTISLNDVEKRVAKELVSYAVCPVLNLHGELRRRENRDNRGAS</sequence>
<comment type="caution">
    <text evidence="3">The sequence shown here is derived from an EMBL/GenBank/DDBJ whole genome shotgun (WGS) entry which is preliminary data.</text>
</comment>
<evidence type="ECO:0000313" key="4">
    <source>
        <dbReference type="Proteomes" id="UP000836402"/>
    </source>
</evidence>
<name>A0ABN7IVW1_9BASI</name>
<gene>
    <name evidence="3" type="ORF">JKIAZH3_G8351</name>
</gene>
<dbReference type="EMBL" id="CAJHJG010003493">
    <property type="protein sequence ID" value="CAD6932252.1"/>
    <property type="molecule type" value="Genomic_DNA"/>
</dbReference>
<feature type="region of interest" description="Disordered" evidence="1">
    <location>
        <begin position="373"/>
        <end position="434"/>
    </location>
</feature>
<feature type="transmembrane region" description="Helical" evidence="2">
    <location>
        <begin position="314"/>
        <end position="336"/>
    </location>
</feature>
<reference evidence="3" key="1">
    <citation type="submission" date="2020-10" db="EMBL/GenBank/DDBJ databases">
        <authorList>
            <person name="Sedaghatjoo S."/>
        </authorList>
    </citation>
    <scope>NUCLEOTIDE SEQUENCE</scope>
    <source>
        <strain evidence="3">AZH3</strain>
    </source>
</reference>
<keyword evidence="2" id="KW-0472">Membrane</keyword>
<keyword evidence="2" id="KW-1133">Transmembrane helix</keyword>
<dbReference type="Proteomes" id="UP000836402">
    <property type="component" value="Unassembled WGS sequence"/>
</dbReference>
<proteinExistence type="predicted"/>
<evidence type="ECO:0000313" key="3">
    <source>
        <dbReference type="EMBL" id="CAD6932252.1"/>
    </source>
</evidence>
<keyword evidence="4" id="KW-1185">Reference proteome</keyword>
<evidence type="ECO:0000256" key="1">
    <source>
        <dbReference type="SAM" id="MobiDB-lite"/>
    </source>
</evidence>
<evidence type="ECO:0000256" key="2">
    <source>
        <dbReference type="SAM" id="Phobius"/>
    </source>
</evidence>
<accession>A0ABN7IVW1</accession>
<organism evidence="3 4">
    <name type="scientific">Tilletia caries</name>
    <name type="common">wheat bunt fungus</name>
    <dbReference type="NCBI Taxonomy" id="13290"/>
    <lineage>
        <taxon>Eukaryota</taxon>
        <taxon>Fungi</taxon>
        <taxon>Dikarya</taxon>
        <taxon>Basidiomycota</taxon>
        <taxon>Ustilaginomycotina</taxon>
        <taxon>Exobasidiomycetes</taxon>
        <taxon>Tilletiales</taxon>
        <taxon>Tilletiaceae</taxon>
        <taxon>Tilletia</taxon>
    </lineage>
</organism>
<keyword evidence="2" id="KW-0812">Transmembrane</keyword>
<feature type="non-terminal residue" evidence="3">
    <location>
        <position position="1"/>
    </location>
</feature>
<protein>
    <submittedName>
        <fullName evidence="3">Uncharacterized protein</fullName>
    </submittedName>
</protein>